<name>B9XKK2_PEDPL</name>
<accession>B9XKK2</accession>
<dbReference type="OrthoDB" id="9791837at2"/>
<dbReference type="Gene3D" id="3.40.50.150">
    <property type="entry name" value="Vaccinia Virus protein VP39"/>
    <property type="match status" value="1"/>
</dbReference>
<protein>
    <submittedName>
        <fullName evidence="1">Methyltransferase type 11</fullName>
    </submittedName>
</protein>
<dbReference type="AlphaFoldDB" id="B9XKK2"/>
<dbReference type="PANTHER" id="PTHR43861">
    <property type="entry name" value="TRANS-ACONITATE 2-METHYLTRANSFERASE-RELATED"/>
    <property type="match status" value="1"/>
</dbReference>
<keyword evidence="1" id="KW-0489">Methyltransferase</keyword>
<comment type="caution">
    <text evidence="1">The sequence shown here is derived from an EMBL/GenBank/DDBJ whole genome shotgun (WGS) entry which is preliminary data.</text>
</comment>
<dbReference type="GO" id="GO:0008168">
    <property type="term" value="F:methyltransferase activity"/>
    <property type="evidence" value="ECO:0007669"/>
    <property type="project" value="UniProtKB-KW"/>
</dbReference>
<dbReference type="STRING" id="320771.Cflav_PD2661"/>
<dbReference type="EMBL" id="ABOX02000025">
    <property type="protein sequence ID" value="EEF59672.1"/>
    <property type="molecule type" value="Genomic_DNA"/>
</dbReference>
<dbReference type="GO" id="GO:0032259">
    <property type="term" value="P:methylation"/>
    <property type="evidence" value="ECO:0007669"/>
    <property type="project" value="UniProtKB-KW"/>
</dbReference>
<evidence type="ECO:0000313" key="2">
    <source>
        <dbReference type="Proteomes" id="UP000003688"/>
    </source>
</evidence>
<dbReference type="CDD" id="cd02440">
    <property type="entry name" value="AdoMet_MTases"/>
    <property type="match status" value="1"/>
</dbReference>
<keyword evidence="2" id="KW-1185">Reference proteome</keyword>
<reference evidence="1 2" key="1">
    <citation type="journal article" date="2011" name="J. Bacteriol.">
        <title>Genome sequence of 'Pedosphaera parvula' Ellin514, an aerobic Verrucomicrobial isolate from pasture soil.</title>
        <authorList>
            <person name="Kant R."/>
            <person name="van Passel M.W."/>
            <person name="Sangwan P."/>
            <person name="Palva A."/>
            <person name="Lucas S."/>
            <person name="Copeland A."/>
            <person name="Lapidus A."/>
            <person name="Glavina Del Rio T."/>
            <person name="Dalin E."/>
            <person name="Tice H."/>
            <person name="Bruce D."/>
            <person name="Goodwin L."/>
            <person name="Pitluck S."/>
            <person name="Chertkov O."/>
            <person name="Larimer F.W."/>
            <person name="Land M.L."/>
            <person name="Hauser L."/>
            <person name="Brettin T.S."/>
            <person name="Detter J.C."/>
            <person name="Han S."/>
            <person name="de Vos W.M."/>
            <person name="Janssen P.H."/>
            <person name="Smidt H."/>
        </authorList>
    </citation>
    <scope>NUCLEOTIDE SEQUENCE [LARGE SCALE GENOMIC DNA]</scope>
    <source>
        <strain evidence="1 2">Ellin514</strain>
    </source>
</reference>
<dbReference type="PANTHER" id="PTHR43861:SF6">
    <property type="entry name" value="METHYLTRANSFERASE TYPE 11"/>
    <property type="match status" value="1"/>
</dbReference>
<evidence type="ECO:0000313" key="1">
    <source>
        <dbReference type="EMBL" id="EEF59672.1"/>
    </source>
</evidence>
<dbReference type="InterPro" id="IPR029063">
    <property type="entry name" value="SAM-dependent_MTases_sf"/>
</dbReference>
<gene>
    <name evidence="1" type="ORF">Cflav_PD2661</name>
</gene>
<keyword evidence="1" id="KW-0808">Transferase</keyword>
<sequence>MIYANPIAQELVTGAYYDQAGVPFYLSPAKVESDYSPVRFERELKLFRSHCSKGEVLDVGCSTGAFLYQLKTRFPNDYVVTGTDVSGAPLDYAESRGVPVIRGDFLAHDFGNQKFDVISFWAVMEHLSEPKRFLEKAVSILKPGGLCIILVPNMQSLAVRLLGARYRYIFAPHVNYFTRATLQKFVEPHFTVIDYRSMHFNPIVILKDFRAKGTEVPDEERANLLKRTTAYKQKGMLKPVMWLYKATEKLLGAFSLTDNIVVVLRKK</sequence>
<dbReference type="Proteomes" id="UP000003688">
    <property type="component" value="Unassembled WGS sequence"/>
</dbReference>
<dbReference type="SUPFAM" id="SSF53335">
    <property type="entry name" value="S-adenosyl-L-methionine-dependent methyltransferases"/>
    <property type="match status" value="1"/>
</dbReference>
<proteinExistence type="predicted"/>
<organism evidence="1 2">
    <name type="scientific">Pedosphaera parvula (strain Ellin514)</name>
    <dbReference type="NCBI Taxonomy" id="320771"/>
    <lineage>
        <taxon>Bacteria</taxon>
        <taxon>Pseudomonadati</taxon>
        <taxon>Verrucomicrobiota</taxon>
        <taxon>Pedosphaerae</taxon>
        <taxon>Pedosphaerales</taxon>
        <taxon>Pedosphaeraceae</taxon>
        <taxon>Pedosphaera</taxon>
    </lineage>
</organism>
<dbReference type="Pfam" id="PF13489">
    <property type="entry name" value="Methyltransf_23"/>
    <property type="match status" value="1"/>
</dbReference>